<reference evidence="2 3" key="1">
    <citation type="submission" date="2016-06" db="EMBL/GenBank/DDBJ databases">
        <authorList>
            <person name="Kjaerup R.B."/>
            <person name="Dalgaard T.S."/>
            <person name="Juul-Madsen H.R."/>
        </authorList>
    </citation>
    <scope>NUCLEOTIDE SEQUENCE [LARGE SCALE GENOMIC DNA]</scope>
</reference>
<keyword evidence="3" id="KW-1185">Reference proteome</keyword>
<feature type="region of interest" description="Disordered" evidence="1">
    <location>
        <begin position="77"/>
        <end position="100"/>
    </location>
</feature>
<protein>
    <submittedName>
        <fullName evidence="2">Uncharacterized protein</fullName>
    </submittedName>
</protein>
<proteinExistence type="predicted"/>
<dbReference type="Proteomes" id="UP000215127">
    <property type="component" value="Chromosome 1"/>
</dbReference>
<accession>A0A1X7RDJ4</accession>
<name>A0A1X7RDJ4_ZYMT9</name>
<gene>
    <name evidence="2" type="ORF">ZT3D7_G619</name>
</gene>
<evidence type="ECO:0000256" key="1">
    <source>
        <dbReference type="SAM" id="MobiDB-lite"/>
    </source>
</evidence>
<evidence type="ECO:0000313" key="3">
    <source>
        <dbReference type="Proteomes" id="UP000215127"/>
    </source>
</evidence>
<feature type="compositionally biased region" description="Acidic residues" evidence="1">
    <location>
        <begin position="90"/>
        <end position="100"/>
    </location>
</feature>
<organism evidence="2 3">
    <name type="scientific">Zymoseptoria tritici (strain ST99CH_3D7)</name>
    <dbReference type="NCBI Taxonomy" id="1276538"/>
    <lineage>
        <taxon>Eukaryota</taxon>
        <taxon>Fungi</taxon>
        <taxon>Dikarya</taxon>
        <taxon>Ascomycota</taxon>
        <taxon>Pezizomycotina</taxon>
        <taxon>Dothideomycetes</taxon>
        <taxon>Dothideomycetidae</taxon>
        <taxon>Mycosphaerellales</taxon>
        <taxon>Mycosphaerellaceae</taxon>
        <taxon>Zymoseptoria</taxon>
    </lineage>
</organism>
<sequence length="100" mass="11036">MPRYSCRYEPNAKPWKPQEITDAAKAAIVAAGGTVTWTNPVNKYHFTYKCDAAIIHGNIGEFRGQVKISKLVDKTDTGSYEVSKSAAEKNEEEAAEEDTP</sequence>
<evidence type="ECO:0000313" key="2">
    <source>
        <dbReference type="EMBL" id="SMQ45475.1"/>
    </source>
</evidence>
<dbReference type="AlphaFoldDB" id="A0A1X7RDJ4"/>
<dbReference type="EMBL" id="LT853692">
    <property type="protein sequence ID" value="SMQ45475.1"/>
    <property type="molecule type" value="Genomic_DNA"/>
</dbReference>